<dbReference type="SMART" id="SM00028">
    <property type="entry name" value="TPR"/>
    <property type="match status" value="2"/>
</dbReference>
<dbReference type="InterPro" id="IPR011990">
    <property type="entry name" value="TPR-like_helical_dom_sf"/>
</dbReference>
<dbReference type="GO" id="GO:0043531">
    <property type="term" value="F:ADP binding"/>
    <property type="evidence" value="ECO:0007669"/>
    <property type="project" value="InterPro"/>
</dbReference>
<dbReference type="InterPro" id="IPR019734">
    <property type="entry name" value="TPR_rpt"/>
</dbReference>
<reference evidence="2" key="1">
    <citation type="journal article" date="2015" name="Nature">
        <title>Complex archaea that bridge the gap between prokaryotes and eukaryotes.</title>
        <authorList>
            <person name="Spang A."/>
            <person name="Saw J.H."/>
            <person name="Jorgensen S.L."/>
            <person name="Zaremba-Niedzwiedzka K."/>
            <person name="Martijn J."/>
            <person name="Lind A.E."/>
            <person name="van Eijk R."/>
            <person name="Schleper C."/>
            <person name="Guy L."/>
            <person name="Ettema T.J."/>
        </authorList>
    </citation>
    <scope>NUCLEOTIDE SEQUENCE</scope>
</reference>
<dbReference type="PANTHER" id="PTHR47691">
    <property type="entry name" value="REGULATOR-RELATED"/>
    <property type="match status" value="1"/>
</dbReference>
<comment type="caution">
    <text evidence="2">The sequence shown here is derived from an EMBL/GenBank/DDBJ whole genome shotgun (WGS) entry which is preliminary data.</text>
</comment>
<dbReference type="Gene3D" id="1.25.40.10">
    <property type="entry name" value="Tetratricopeptide repeat domain"/>
    <property type="match status" value="1"/>
</dbReference>
<protein>
    <recommendedName>
        <fullName evidence="1">NB-ARC domain-containing protein</fullName>
    </recommendedName>
</protein>
<dbReference type="AlphaFoldDB" id="A0A0F9NEF3"/>
<accession>A0A0F9NEF3</accession>
<dbReference type="Gene3D" id="3.40.50.300">
    <property type="entry name" value="P-loop containing nucleotide triphosphate hydrolases"/>
    <property type="match status" value="1"/>
</dbReference>
<evidence type="ECO:0000259" key="1">
    <source>
        <dbReference type="Pfam" id="PF00931"/>
    </source>
</evidence>
<dbReference type="InterPro" id="IPR027417">
    <property type="entry name" value="P-loop_NTPase"/>
</dbReference>
<proteinExistence type="predicted"/>
<dbReference type="PROSITE" id="PS50293">
    <property type="entry name" value="TPR_REGION"/>
    <property type="match status" value="1"/>
</dbReference>
<sequence>MKIITQDIEKLRKITYDILINHFEAFLRKFIISEILVKSFGNKWRDQISKTIITRIKKERKIDIINVAIHDFFQNLYLIDLRKIINRHYDLATDLFNNLTKTLFTELMKELTKIRNKVAHVNENFCKLDLDNTKAFIRFICKGKAGKEMNVFLDKREYEDLEELNSIKIVTLDDRCVNNIPPADYDLDGGFVGRKSEIKDIKKRLYSNLDRIITIMGAGGVGKTALALEVAKSIIDDPKNPFKAVIWFSAKDERLTDIEIVRVEPQIKDLEQLTNDTLEIIDKSAYENFHIGKVPTESYIDFLYEIFSKDKFLLMIDNLESILSKEPLIKFIEDVPCKVLITSRWGLGKLERPIALKELEEVDSINLFKHVVKAKDIEDLIKLNDTEIAELVNKVKRYPLALKWSIGQYLLGKEINEAFQDIFKGESLIAQFSFENIFSLFEEDEKLVLYSITLMEKPISREMIKFLTDLPDQEMDLAIRRLLRASFIYLTELNTKYSLLSLTSGFINLKLNENEKLRVILQDRKFRLLELMEGEEKLRSSHYSLISSLGIKTLEEKIAFKHVKQAKEISLIKKNYEESTKLFDTALVFAPKLGYVYEEYSKFEFYRKRNKEKALDLGKKSLLCEPENFHLWFNYGKMLRQAGKIRESITIYKRALELNPQYIPTMNQLAKSFSINGDFEKAEDQLKLAKKKKNEQDIQSYLITLNFMVENYVRWAESLIIKVEYESLLIILKKAIKLVKEMLDIDPNNRFISPRKIKILELIEKGMNESKGVTEINKKLKNLKDFI</sequence>
<feature type="domain" description="NB-ARC" evidence="1">
    <location>
        <begin position="195"/>
        <end position="375"/>
    </location>
</feature>
<dbReference type="PANTHER" id="PTHR47691:SF3">
    <property type="entry name" value="HTH-TYPE TRANSCRIPTIONAL REGULATOR RV0890C-RELATED"/>
    <property type="match status" value="1"/>
</dbReference>
<evidence type="ECO:0000313" key="2">
    <source>
        <dbReference type="EMBL" id="KKN10352.1"/>
    </source>
</evidence>
<name>A0A0F9NEF3_9ZZZZ</name>
<dbReference type="Pfam" id="PF13181">
    <property type="entry name" value="TPR_8"/>
    <property type="match status" value="1"/>
</dbReference>
<dbReference type="EMBL" id="LAZR01004251">
    <property type="protein sequence ID" value="KKN10352.1"/>
    <property type="molecule type" value="Genomic_DNA"/>
</dbReference>
<dbReference type="PROSITE" id="PS50005">
    <property type="entry name" value="TPR"/>
    <property type="match status" value="1"/>
</dbReference>
<dbReference type="SUPFAM" id="SSF52540">
    <property type="entry name" value="P-loop containing nucleoside triphosphate hydrolases"/>
    <property type="match status" value="1"/>
</dbReference>
<organism evidence="2">
    <name type="scientific">marine sediment metagenome</name>
    <dbReference type="NCBI Taxonomy" id="412755"/>
    <lineage>
        <taxon>unclassified sequences</taxon>
        <taxon>metagenomes</taxon>
        <taxon>ecological metagenomes</taxon>
    </lineage>
</organism>
<dbReference type="SUPFAM" id="SSF48452">
    <property type="entry name" value="TPR-like"/>
    <property type="match status" value="1"/>
</dbReference>
<dbReference type="InterPro" id="IPR002182">
    <property type="entry name" value="NB-ARC"/>
</dbReference>
<dbReference type="Pfam" id="PF00931">
    <property type="entry name" value="NB-ARC"/>
    <property type="match status" value="1"/>
</dbReference>
<gene>
    <name evidence="2" type="ORF">LCGC14_1037450</name>
</gene>